<dbReference type="Pfam" id="PF17132">
    <property type="entry name" value="Glyco_hydro_106"/>
    <property type="match status" value="1"/>
</dbReference>
<sequence>MEGQIRNTRHIPVKKLFTVIYLLTFWILYIPGKGQAQQAENIIGRRISDFETLKDGFKQPAKEYGTIPFFVWNGKITKAAIDEKMQDFKNAGCGGVIVHPRPGMITEYLSPEWFGLFQHTVEKGKELNMDVWIYDENSYPSGFGGGHVPAGMPESYNQGQGLQPTEADTIPSDYTKYFLILKNVGGKYTDVSKTITDELNKKGNYTLFSKTYYKKSDWFGGFSYVDLLYPGVTEKFLEITMPGYKKQSGNEFGKIIQGVFTDEPEISSSGGLRWTPDLFDIFKKQWGYGLKVNIPSLYKQVGNWKKIRHNYTKTLLWLFTDRWSKPASEYYKKLGLKFTGHYWEHGWPSMRLGGDNMAMYAYHSVPGIDMLFNRFNEVSPNAQFGNIRSVKELASVANQFSRSRTLCETYGGSGWEITFQDLKRLGDWEYALGVNLMNQHLSFFTIAGARKYDYPPSFSYHNPWWKSYSYLNNYYARLSLALSSGEQKNDILIIEPTTTAWLYDSYINEGRDSMIDRVGNIFQQFITTLEKKQVEYDLGSEDIIQNHGESGKNGLKVGSRIYSTVVIPPLMENLNKKTFSLLKKFVRNGGRLILFSRPALVDGDFSAEASGFFKKKASNIIYRARLDESSLGLLLKKQGLEFIAVNGGNLYHHLRRLKDGQVVFLVNSDLNEKTTGALTISGKDAILLNAFTGGIVDYPEEVNGKSITLNFLLEPAGSMLLYIADKRQEGYPPYEKKEGLNLVSSGSGIVIEKEGDNVLPIDFCDLKINGKELNDIHVYNATQEVFTGHGFPNGNPWNHSIQYKTNIIDRANFPENSGFEATYYFNIEGKFNFSDLKLVVERPGQLSVSINGHQLKPLPGSWWLDHSFGVFSIGGWVQAGENKVIISCVPMQIRAEIEPVYILGDFSLAPATKGWVIQAPKKEISTGSWKSQGLPFYSWDMVYRRNFEIQNKGAYYEVGLGDWKGTVAEVFANGEHAGTMALHSDRINVTDFIKKGENQIEVRITGSLKNLLGPHHNNPKPGLSSPWNWRNVKKYPPGKEYQLLDYGLMDNIYLYK</sequence>
<dbReference type="Gene3D" id="2.60.120.260">
    <property type="entry name" value="Galactose-binding domain-like"/>
    <property type="match status" value="1"/>
</dbReference>
<dbReference type="SUPFAM" id="SSF49785">
    <property type="entry name" value="Galactose-binding domain-like"/>
    <property type="match status" value="1"/>
</dbReference>
<dbReference type="PANTHER" id="PTHR36848">
    <property type="entry name" value="DNA-BINDING PROTEIN (PUTATIVE SECRETED PROTEIN)-RELATED"/>
    <property type="match status" value="1"/>
</dbReference>
<dbReference type="AlphaFoldDB" id="A0A3B0U2F7"/>
<organism evidence="1">
    <name type="scientific">hydrothermal vent metagenome</name>
    <dbReference type="NCBI Taxonomy" id="652676"/>
    <lineage>
        <taxon>unclassified sequences</taxon>
        <taxon>metagenomes</taxon>
        <taxon>ecological metagenomes</taxon>
    </lineage>
</organism>
<gene>
    <name evidence="1" type="ORF">MNBD_BACTEROID01-147</name>
</gene>
<dbReference type="PANTHER" id="PTHR36848:SF2">
    <property type="entry name" value="SECRETED PROTEIN"/>
    <property type="match status" value="1"/>
</dbReference>
<dbReference type="InterPro" id="IPR053161">
    <property type="entry name" value="Ulvan_degrading_GH"/>
</dbReference>
<proteinExistence type="predicted"/>
<dbReference type="EMBL" id="UOEP01000174">
    <property type="protein sequence ID" value="VAW22543.1"/>
    <property type="molecule type" value="Genomic_DNA"/>
</dbReference>
<accession>A0A3B0U2F7</accession>
<reference evidence="1" key="1">
    <citation type="submission" date="2018-06" db="EMBL/GenBank/DDBJ databases">
        <authorList>
            <person name="Zhirakovskaya E."/>
        </authorList>
    </citation>
    <scope>NUCLEOTIDE SEQUENCE</scope>
</reference>
<protein>
    <submittedName>
        <fullName evidence="1">Predicted alpha-L-rhamnosidase</fullName>
    </submittedName>
</protein>
<name>A0A3B0U2F7_9ZZZZ</name>
<evidence type="ECO:0000313" key="1">
    <source>
        <dbReference type="EMBL" id="VAW22543.1"/>
    </source>
</evidence>
<dbReference type="InterPro" id="IPR008979">
    <property type="entry name" value="Galactose-bd-like_sf"/>
</dbReference>